<dbReference type="InterPro" id="IPR036388">
    <property type="entry name" value="WH-like_DNA-bd_sf"/>
</dbReference>
<dbReference type="Pfam" id="PF00126">
    <property type="entry name" value="HTH_1"/>
    <property type="match status" value="1"/>
</dbReference>
<dbReference type="Pfam" id="PF03466">
    <property type="entry name" value="LysR_substrate"/>
    <property type="match status" value="1"/>
</dbReference>
<dbReference type="Gene3D" id="1.10.10.10">
    <property type="entry name" value="Winged helix-like DNA-binding domain superfamily/Winged helix DNA-binding domain"/>
    <property type="match status" value="1"/>
</dbReference>
<keyword evidence="4" id="KW-0804">Transcription</keyword>
<evidence type="ECO:0000256" key="2">
    <source>
        <dbReference type="ARBA" id="ARBA00023015"/>
    </source>
</evidence>
<comment type="caution">
    <text evidence="6">The sequence shown here is derived from an EMBL/GenBank/DDBJ whole genome shotgun (WGS) entry which is preliminary data.</text>
</comment>
<evidence type="ECO:0000256" key="1">
    <source>
        <dbReference type="ARBA" id="ARBA00009437"/>
    </source>
</evidence>
<proteinExistence type="inferred from homology"/>
<keyword evidence="7" id="KW-1185">Reference proteome</keyword>
<evidence type="ECO:0000256" key="3">
    <source>
        <dbReference type="ARBA" id="ARBA00023125"/>
    </source>
</evidence>
<dbReference type="OrthoDB" id="8479357at2"/>
<dbReference type="PANTHER" id="PTHR30126:SF40">
    <property type="entry name" value="HTH-TYPE TRANSCRIPTIONAL REGULATOR GLTR"/>
    <property type="match status" value="1"/>
</dbReference>
<gene>
    <name evidence="6" type="ORF">I532_14638</name>
</gene>
<dbReference type="AlphaFoldDB" id="M8D786"/>
<comment type="similarity">
    <text evidence="1">Belongs to the LysR transcriptional regulatory family.</text>
</comment>
<dbReference type="Proteomes" id="UP000012081">
    <property type="component" value="Unassembled WGS sequence"/>
</dbReference>
<dbReference type="GO" id="GO:0003700">
    <property type="term" value="F:DNA-binding transcription factor activity"/>
    <property type="evidence" value="ECO:0007669"/>
    <property type="project" value="InterPro"/>
</dbReference>
<dbReference type="InterPro" id="IPR036390">
    <property type="entry name" value="WH_DNA-bd_sf"/>
</dbReference>
<protein>
    <submittedName>
        <fullName evidence="6">LysR family transcriptional regulator</fullName>
    </submittedName>
</protein>
<evidence type="ECO:0000259" key="5">
    <source>
        <dbReference type="PROSITE" id="PS50931"/>
    </source>
</evidence>
<dbReference type="PROSITE" id="PS50931">
    <property type="entry name" value="HTH_LYSR"/>
    <property type="match status" value="1"/>
</dbReference>
<feature type="domain" description="HTH lysR-type" evidence="5">
    <location>
        <begin position="1"/>
        <end position="58"/>
    </location>
</feature>
<dbReference type="RefSeq" id="WP_003389124.1">
    <property type="nucleotide sequence ID" value="NZ_APBN01000005.1"/>
</dbReference>
<sequence length="287" mass="31974">MEISDLRIFQAVAELGSVSKAAKELNYVQSNVTARIQQMELKLGTELFYRHRRGMSLNPEGKKLLGYTQKILAMMEEMKLAFQDEEDPSGPLLVGSVETVSCLPDILSAYHKKYPRVDLSLMTGVTEHLIRDVLQYELDGAFVSGPVQHPELVQEPLIEEELVLIARAEDGPASLEECSTKPLLVFRSGCGYRSRLVHWLGSQGIAPTKIMEFGTLETILAVVASGLGVSLVPRPTVSRLEREGKIRCFSIPEEYSTVSTVFIHRRDSHMTGTMKKFLETIRALHAG</sequence>
<dbReference type="InterPro" id="IPR005119">
    <property type="entry name" value="LysR_subst-bd"/>
</dbReference>
<keyword evidence="3" id="KW-0238">DNA-binding</keyword>
<dbReference type="GO" id="GO:0000976">
    <property type="term" value="F:transcription cis-regulatory region binding"/>
    <property type="evidence" value="ECO:0007669"/>
    <property type="project" value="TreeGrafter"/>
</dbReference>
<accession>M8D786</accession>
<dbReference type="Gene3D" id="3.40.190.290">
    <property type="match status" value="1"/>
</dbReference>
<dbReference type="PANTHER" id="PTHR30126">
    <property type="entry name" value="HTH-TYPE TRANSCRIPTIONAL REGULATOR"/>
    <property type="match status" value="1"/>
</dbReference>
<evidence type="ECO:0000313" key="6">
    <source>
        <dbReference type="EMBL" id="EMT52089.1"/>
    </source>
</evidence>
<dbReference type="SUPFAM" id="SSF53850">
    <property type="entry name" value="Periplasmic binding protein-like II"/>
    <property type="match status" value="1"/>
</dbReference>
<name>M8D786_9BACL</name>
<dbReference type="EMBL" id="APBN01000005">
    <property type="protein sequence ID" value="EMT52089.1"/>
    <property type="molecule type" value="Genomic_DNA"/>
</dbReference>
<dbReference type="InterPro" id="IPR000847">
    <property type="entry name" value="LysR_HTH_N"/>
</dbReference>
<evidence type="ECO:0000313" key="7">
    <source>
        <dbReference type="Proteomes" id="UP000012081"/>
    </source>
</evidence>
<organism evidence="6 7">
    <name type="scientific">Brevibacillus borstelensis AK1</name>
    <dbReference type="NCBI Taxonomy" id="1300222"/>
    <lineage>
        <taxon>Bacteria</taxon>
        <taxon>Bacillati</taxon>
        <taxon>Bacillota</taxon>
        <taxon>Bacilli</taxon>
        <taxon>Bacillales</taxon>
        <taxon>Paenibacillaceae</taxon>
        <taxon>Brevibacillus</taxon>
    </lineage>
</organism>
<evidence type="ECO:0000256" key="4">
    <source>
        <dbReference type="ARBA" id="ARBA00023163"/>
    </source>
</evidence>
<dbReference type="SUPFAM" id="SSF46785">
    <property type="entry name" value="Winged helix' DNA-binding domain"/>
    <property type="match status" value="1"/>
</dbReference>
<dbReference type="CDD" id="cd08442">
    <property type="entry name" value="PBP2_YofA_SoxR_like"/>
    <property type="match status" value="1"/>
</dbReference>
<dbReference type="FunFam" id="1.10.10.10:FF:000001">
    <property type="entry name" value="LysR family transcriptional regulator"/>
    <property type="match status" value="1"/>
</dbReference>
<dbReference type="PATRIC" id="fig|1300222.3.peg.3058"/>
<keyword evidence="2" id="KW-0805">Transcription regulation</keyword>
<reference evidence="6 7" key="1">
    <citation type="submission" date="2013-03" db="EMBL/GenBank/DDBJ databases">
        <title>Assembly of a new bacterial strain Brevibacillus borstelensis AK1.</title>
        <authorList>
            <person name="Rajan I."/>
            <person name="PoliReddy D."/>
            <person name="Sugumar T."/>
            <person name="Rathinam K."/>
            <person name="Alqarawi S."/>
            <person name="Khalil A.B."/>
            <person name="Sivakumar N."/>
        </authorList>
    </citation>
    <scope>NUCLEOTIDE SEQUENCE [LARGE SCALE GENOMIC DNA]</scope>
    <source>
        <strain evidence="6 7">AK1</strain>
    </source>
</reference>